<dbReference type="EMBL" id="CP007448">
    <property type="protein sequence ID" value="AHM72316.1"/>
    <property type="molecule type" value="Genomic_DNA"/>
</dbReference>
<reference evidence="1 2" key="1">
    <citation type="submission" date="2017-11" db="EMBL/GenBank/DDBJ databases">
        <title>The complete genome sequence and comparative genome analysis of Yersinia enterocolitica strain LC20.</title>
        <authorList>
            <person name="Shi G."/>
            <person name="Su M."/>
            <person name="Liang J."/>
            <person name="Gu W."/>
            <person name="Xiao Y."/>
            <person name="Zhang Z."/>
            <person name="Qiu H."/>
            <person name="Duan R."/>
            <person name="Zhang Z."/>
            <person name="Li Y."/>
            <person name="Zhang X."/>
            <person name="Ling Y."/>
            <person name="Song L."/>
            <person name="Chen M."/>
            <person name="Zhao Y."/>
            <person name="Wu J."/>
            <person name="Jing H."/>
            <person name="Xiao J."/>
            <person name="Wang X."/>
        </authorList>
    </citation>
    <scope>NUCLEOTIDE SEQUENCE [LARGE SCALE GENOMIC DNA]</scope>
    <source>
        <strain evidence="1 2">LC20</strain>
    </source>
</reference>
<dbReference type="KEGG" id="yel:LC20_01060"/>
<evidence type="ECO:0000313" key="1">
    <source>
        <dbReference type="EMBL" id="AHM72316.1"/>
    </source>
</evidence>
<gene>
    <name evidence="1" type="ORF">LC20_01060</name>
</gene>
<protein>
    <submittedName>
        <fullName evidence="1">Uncharacterized protein</fullName>
    </submittedName>
</protein>
<proteinExistence type="predicted"/>
<evidence type="ECO:0000313" key="2">
    <source>
        <dbReference type="Proteomes" id="UP000230961"/>
    </source>
</evidence>
<dbReference type="Proteomes" id="UP000230961">
    <property type="component" value="Chromosome"/>
</dbReference>
<name>A0A7U4GD95_YEREN</name>
<dbReference type="AlphaFoldDB" id="A0A7U4GD95"/>
<organism evidence="1 2">
    <name type="scientific">Yersinia enterocolitica LC20</name>
    <dbReference type="NCBI Taxonomy" id="1443113"/>
    <lineage>
        <taxon>Bacteria</taxon>
        <taxon>Pseudomonadati</taxon>
        <taxon>Pseudomonadota</taxon>
        <taxon>Gammaproteobacteria</taxon>
        <taxon>Enterobacterales</taxon>
        <taxon>Yersiniaceae</taxon>
        <taxon>Yersinia</taxon>
    </lineage>
</organism>
<accession>A0A7U4GD95</accession>
<sequence>MKTFISFLHKAAVTLEHFSNVLGQHDNDWFTNRTGQLSFRPEVLPTGNGQFTALVACRRGCSSRDWQVQSFGMCGHWRSARQAMKAARRMARDLALYRYRYSDGAFNRV</sequence>